<protein>
    <submittedName>
        <fullName evidence="1">Uncharacterized protein</fullName>
    </submittedName>
</protein>
<dbReference type="Proteomes" id="UP000194143">
    <property type="component" value="Chromosome"/>
</dbReference>
<evidence type="ECO:0000313" key="2">
    <source>
        <dbReference type="Proteomes" id="UP000194143"/>
    </source>
</evidence>
<accession>A0A1W6WIQ3</accession>
<keyword evidence="2" id="KW-1185">Reference proteome</keyword>
<dbReference type="AlphaFoldDB" id="A0A1W6WIQ3"/>
<evidence type="ECO:0000313" key="1">
    <source>
        <dbReference type="EMBL" id="ARP56427.1"/>
    </source>
</evidence>
<name>A0A1W6WIQ3_BACTU</name>
<organism evidence="1 2">
    <name type="scientific">Bacillus thuringiensis</name>
    <dbReference type="NCBI Taxonomy" id="1428"/>
    <lineage>
        <taxon>Bacteria</taxon>
        <taxon>Bacillati</taxon>
        <taxon>Bacillota</taxon>
        <taxon>Bacilli</taxon>
        <taxon>Bacillales</taxon>
        <taxon>Bacillaceae</taxon>
        <taxon>Bacillus</taxon>
        <taxon>Bacillus cereus group</taxon>
    </lineage>
</organism>
<proteinExistence type="predicted"/>
<sequence length="62" mass="7271">MLELLAFLFILVSFLTIVSQVIKKENFGIINQNIKFSDNYFSMHRKGVVIYNFDNCIKILIL</sequence>
<gene>
    <name evidence="1" type="ORF">CAB88_04730</name>
</gene>
<reference evidence="1 2" key="1">
    <citation type="submission" date="2017-04" db="EMBL/GenBank/DDBJ databases">
        <title>Complete Genome Sequence of Bacillus thuringiensis type Strain ATCC 10792.</title>
        <authorList>
            <person name="Oh D.-H."/>
            <person name="Park B.-J."/>
            <person name="Shuai W."/>
            <person name="Chelliah R."/>
        </authorList>
    </citation>
    <scope>NUCLEOTIDE SEQUENCE [LARGE SCALE GENOMIC DNA]</scope>
    <source>
        <strain evidence="1 2">ATCC 10792</strain>
    </source>
</reference>
<dbReference type="EMBL" id="CP021061">
    <property type="protein sequence ID" value="ARP56427.1"/>
    <property type="molecule type" value="Genomic_DNA"/>
</dbReference>